<dbReference type="InterPro" id="IPR004733">
    <property type="entry name" value="PurM_cligase"/>
</dbReference>
<protein>
    <recommendedName>
        <fullName evidence="3">phosphoribosylformylglycinamidine cyclo-ligase</fullName>
        <ecNumber evidence="3">6.3.3.1</ecNumber>
    </recommendedName>
    <alternativeName>
        <fullName evidence="8">AIR synthase</fullName>
    </alternativeName>
    <alternativeName>
        <fullName evidence="7">Phosphoribosyl-aminoimidazole synthetase</fullName>
    </alternativeName>
</protein>
<evidence type="ECO:0000259" key="11">
    <source>
        <dbReference type="Pfam" id="PF00586"/>
    </source>
</evidence>
<evidence type="ECO:0000256" key="8">
    <source>
        <dbReference type="ARBA" id="ARBA00032931"/>
    </source>
</evidence>
<evidence type="ECO:0000313" key="13">
    <source>
        <dbReference type="EMBL" id="JAG94568.1"/>
    </source>
</evidence>
<sequence length="402" mass="41976">MAAMGASTAFLSSTGSSKPQSKVPAQTLTPGCGASKTPTLTNTSAKTTNFLGPWNFNLLGKMETRRTLPVLAARENAGLTYKEAGVDIDAGTELVRRIAKMAPGIGGFGGLFPFGDSYLVAGTDGVGTKLKLAFETGIHDTIGIDLVAMSVNDIVTSGAKPLFFLDYFATSHLDVDQAEKVIKGIVDGCKQSDCALLGGETAEMPGFYAQGEYDLSGFAVGAVKKDAVINGSTIAVGDALIGLPSSGVHSNGFSLVRRVLAQSDLSLNDVLPGNENEQITLGKALMAPTVIYVKQVLGMIARGGVKGIAHITGGGFTDNIPRIFPKGLGAVVNTNSWEVPNIFKWIQKSGGIEDSEMRRTFNMGIGMVLVVSQEAVSAILSEGDTKAYLIGRVVEGEGVVYN</sequence>
<dbReference type="InterPro" id="IPR036676">
    <property type="entry name" value="PurM-like_C_sf"/>
</dbReference>
<dbReference type="Pfam" id="PF00586">
    <property type="entry name" value="AIRS"/>
    <property type="match status" value="1"/>
</dbReference>
<dbReference type="InterPro" id="IPR016188">
    <property type="entry name" value="PurM-like_N"/>
</dbReference>
<evidence type="ECO:0000256" key="5">
    <source>
        <dbReference type="ARBA" id="ARBA00022741"/>
    </source>
</evidence>
<comment type="catalytic activity">
    <reaction evidence="9">
        <text>2-formamido-N(1)-(5-O-phospho-beta-D-ribosyl)acetamidine + ATP = 5-amino-1-(5-phospho-beta-D-ribosyl)imidazole + ADP + phosphate + H(+)</text>
        <dbReference type="Rhea" id="RHEA:23032"/>
        <dbReference type="ChEBI" id="CHEBI:15378"/>
        <dbReference type="ChEBI" id="CHEBI:30616"/>
        <dbReference type="ChEBI" id="CHEBI:43474"/>
        <dbReference type="ChEBI" id="CHEBI:137981"/>
        <dbReference type="ChEBI" id="CHEBI:147287"/>
        <dbReference type="ChEBI" id="CHEBI:456216"/>
        <dbReference type="EC" id="6.3.3.1"/>
    </reaction>
</comment>
<dbReference type="GO" id="GO:0046084">
    <property type="term" value="P:adenine biosynthetic process"/>
    <property type="evidence" value="ECO:0007669"/>
    <property type="project" value="TreeGrafter"/>
</dbReference>
<dbReference type="EMBL" id="GCKF01043112">
    <property type="protein sequence ID" value="JAG94569.1"/>
    <property type="molecule type" value="Transcribed_RNA"/>
</dbReference>
<dbReference type="FunFam" id="3.30.1330.10:FF:000001">
    <property type="entry name" value="Phosphoribosylformylglycinamidine cyclo-ligase"/>
    <property type="match status" value="1"/>
</dbReference>
<dbReference type="GO" id="GO:0004641">
    <property type="term" value="F:phosphoribosylformylglycinamidine cyclo-ligase activity"/>
    <property type="evidence" value="ECO:0007669"/>
    <property type="project" value="UniProtKB-EC"/>
</dbReference>
<dbReference type="NCBIfam" id="TIGR00878">
    <property type="entry name" value="purM"/>
    <property type="match status" value="1"/>
</dbReference>
<evidence type="ECO:0000256" key="7">
    <source>
        <dbReference type="ARBA" id="ARBA00031908"/>
    </source>
</evidence>
<feature type="compositionally biased region" description="Polar residues" evidence="10">
    <location>
        <begin position="9"/>
        <end position="29"/>
    </location>
</feature>
<evidence type="ECO:0000256" key="4">
    <source>
        <dbReference type="ARBA" id="ARBA00022598"/>
    </source>
</evidence>
<keyword evidence="6" id="KW-0067">ATP-binding</keyword>
<dbReference type="EMBL" id="GCKF01043113">
    <property type="protein sequence ID" value="JAG94568.1"/>
    <property type="molecule type" value="Transcribed_RNA"/>
</dbReference>
<dbReference type="GO" id="GO:0005524">
    <property type="term" value="F:ATP binding"/>
    <property type="evidence" value="ECO:0007669"/>
    <property type="project" value="UniProtKB-KW"/>
</dbReference>
<dbReference type="EC" id="6.3.3.1" evidence="3"/>
<feature type="region of interest" description="Disordered" evidence="10">
    <location>
        <begin position="1"/>
        <end position="40"/>
    </location>
</feature>
<evidence type="ECO:0000256" key="6">
    <source>
        <dbReference type="ARBA" id="ARBA00022840"/>
    </source>
</evidence>
<comment type="similarity">
    <text evidence="2">Belongs to the AIR synthase family.</text>
</comment>
<dbReference type="HAMAP" id="MF_00741">
    <property type="entry name" value="AIRS"/>
    <property type="match status" value="1"/>
</dbReference>
<evidence type="ECO:0000256" key="3">
    <source>
        <dbReference type="ARBA" id="ARBA00013047"/>
    </source>
</evidence>
<feature type="domain" description="PurM-like N-terminal" evidence="11">
    <location>
        <begin position="115"/>
        <end position="223"/>
    </location>
</feature>
<keyword evidence="4" id="KW-0436">Ligase</keyword>
<reference evidence="13" key="1">
    <citation type="submission" date="2015-03" db="EMBL/GenBank/DDBJ databases">
        <title>A transcriptome of Araucaria cunninghamii, an australian fine timber species.</title>
        <authorList>
            <person name="Jing Yi C.J.Y."/>
            <person name="Yin San L.Y.S."/>
            <person name="Abdul Karim S.S."/>
            <person name="Wan Azmi N.N."/>
            <person name="Hercus R.R."/>
            <person name="Croft L.L."/>
        </authorList>
    </citation>
    <scope>NUCLEOTIDE SEQUENCE</scope>
    <source>
        <strain evidence="13">MI0301</strain>
        <tissue evidence="13">Leaf</tissue>
    </source>
</reference>
<dbReference type="GO" id="GO:0005829">
    <property type="term" value="C:cytosol"/>
    <property type="evidence" value="ECO:0007669"/>
    <property type="project" value="TreeGrafter"/>
</dbReference>
<organism evidence="13">
    <name type="scientific">Araucaria cunninghamii</name>
    <name type="common">Hoop pine</name>
    <name type="synonym">Moreton Bay pine</name>
    <dbReference type="NCBI Taxonomy" id="56994"/>
    <lineage>
        <taxon>Eukaryota</taxon>
        <taxon>Viridiplantae</taxon>
        <taxon>Streptophyta</taxon>
        <taxon>Embryophyta</taxon>
        <taxon>Tracheophyta</taxon>
        <taxon>Spermatophyta</taxon>
        <taxon>Pinopsida</taxon>
        <taxon>Pinidae</taxon>
        <taxon>Conifers II</taxon>
        <taxon>Araucariales</taxon>
        <taxon>Araucariaceae</taxon>
        <taxon>Araucaria</taxon>
    </lineage>
</organism>
<dbReference type="PANTHER" id="PTHR10520:SF12">
    <property type="entry name" value="TRIFUNCTIONAL PURINE BIOSYNTHETIC PROTEIN ADENOSINE-3"/>
    <property type="match status" value="1"/>
</dbReference>
<dbReference type="AlphaFoldDB" id="A0A0D6QX35"/>
<dbReference type="SUPFAM" id="SSF55326">
    <property type="entry name" value="PurM N-terminal domain-like"/>
    <property type="match status" value="1"/>
</dbReference>
<dbReference type="Gene3D" id="3.90.650.10">
    <property type="entry name" value="PurM-like C-terminal domain"/>
    <property type="match status" value="1"/>
</dbReference>
<dbReference type="FunFam" id="3.90.650.10:FF:000001">
    <property type="entry name" value="Phosphoribosylformylglycinamidine cyclo-ligase"/>
    <property type="match status" value="1"/>
</dbReference>
<keyword evidence="5" id="KW-0547">Nucleotide-binding</keyword>
<dbReference type="UniPathway" id="UPA00074">
    <property type="reaction ID" value="UER00129"/>
</dbReference>
<dbReference type="CDD" id="cd02196">
    <property type="entry name" value="PurM"/>
    <property type="match status" value="1"/>
</dbReference>
<dbReference type="GO" id="GO:0006189">
    <property type="term" value="P:'de novo' IMP biosynthetic process"/>
    <property type="evidence" value="ECO:0007669"/>
    <property type="project" value="UniProtKB-UniPathway"/>
</dbReference>
<evidence type="ECO:0000256" key="9">
    <source>
        <dbReference type="ARBA" id="ARBA00049057"/>
    </source>
</evidence>
<evidence type="ECO:0000259" key="12">
    <source>
        <dbReference type="Pfam" id="PF02769"/>
    </source>
</evidence>
<dbReference type="GO" id="GO:0004637">
    <property type="term" value="F:phosphoribosylamine-glycine ligase activity"/>
    <property type="evidence" value="ECO:0007669"/>
    <property type="project" value="TreeGrafter"/>
</dbReference>
<evidence type="ECO:0000256" key="1">
    <source>
        <dbReference type="ARBA" id="ARBA00004686"/>
    </source>
</evidence>
<dbReference type="PANTHER" id="PTHR10520">
    <property type="entry name" value="TRIFUNCTIONAL PURINE BIOSYNTHETIC PROTEIN ADENOSINE-3-RELATED"/>
    <property type="match status" value="1"/>
</dbReference>
<dbReference type="Pfam" id="PF02769">
    <property type="entry name" value="AIRS_C"/>
    <property type="match status" value="1"/>
</dbReference>
<dbReference type="InterPro" id="IPR036921">
    <property type="entry name" value="PurM-like_N_sf"/>
</dbReference>
<feature type="domain" description="PurM-like C-terminal" evidence="12">
    <location>
        <begin position="236"/>
        <end position="399"/>
    </location>
</feature>
<comment type="pathway">
    <text evidence="1">Purine metabolism; IMP biosynthesis via de novo pathway; 5-amino-1-(5-phospho-D-ribosyl)imidazole from N(2)-formyl-N(1)-(5-phospho-D-ribosyl)glycinamide: step 2/2.</text>
</comment>
<dbReference type="SUPFAM" id="SSF56042">
    <property type="entry name" value="PurM C-terminal domain-like"/>
    <property type="match status" value="1"/>
</dbReference>
<dbReference type="Gene3D" id="3.30.1330.10">
    <property type="entry name" value="PurM-like, N-terminal domain"/>
    <property type="match status" value="1"/>
</dbReference>
<name>A0A0D6QX35_ARACU</name>
<dbReference type="InterPro" id="IPR010918">
    <property type="entry name" value="PurM-like_C_dom"/>
</dbReference>
<evidence type="ECO:0000256" key="10">
    <source>
        <dbReference type="SAM" id="MobiDB-lite"/>
    </source>
</evidence>
<accession>A0A0D6QX35</accession>
<evidence type="ECO:0000256" key="2">
    <source>
        <dbReference type="ARBA" id="ARBA00010280"/>
    </source>
</evidence>
<proteinExistence type="inferred from homology"/>